<dbReference type="Gene3D" id="1.10.260.40">
    <property type="entry name" value="lambda repressor-like DNA-binding domains"/>
    <property type="match status" value="1"/>
</dbReference>
<dbReference type="InterPro" id="IPR049945">
    <property type="entry name" value="AAA_22"/>
</dbReference>
<name>A0ABT6R9B8_9BACT</name>
<gene>
    <name evidence="2" type="ORF">QJ048_05210</name>
</gene>
<dbReference type="InterPro" id="IPR003593">
    <property type="entry name" value="AAA+_ATPase"/>
</dbReference>
<reference evidence="2 3" key="1">
    <citation type="submission" date="2023-05" db="EMBL/GenBank/DDBJ databases">
        <title>Genome sequence of Pinibacter sp. MAH-24.</title>
        <authorList>
            <person name="Huq M.A."/>
        </authorList>
    </citation>
    <scope>NUCLEOTIDE SEQUENCE [LARGE SCALE GENOMIC DNA]</scope>
    <source>
        <strain evidence="2 3">MAH-24</strain>
    </source>
</reference>
<dbReference type="Proteomes" id="UP001226434">
    <property type="component" value="Unassembled WGS sequence"/>
</dbReference>
<dbReference type="InterPro" id="IPR010982">
    <property type="entry name" value="Lambda_DNA-bd_dom_sf"/>
</dbReference>
<dbReference type="PANTHER" id="PTHR35894:SF1">
    <property type="entry name" value="PHOSPHORIBULOKINASE _ URIDINE KINASE FAMILY"/>
    <property type="match status" value="1"/>
</dbReference>
<dbReference type="SUPFAM" id="SSF47413">
    <property type="entry name" value="lambda repressor-like DNA-binding domains"/>
    <property type="match status" value="1"/>
</dbReference>
<dbReference type="EMBL" id="JASBRG010000003">
    <property type="protein sequence ID" value="MDI3319159.1"/>
    <property type="molecule type" value="Genomic_DNA"/>
</dbReference>
<evidence type="ECO:0000259" key="1">
    <source>
        <dbReference type="SMART" id="SM00382"/>
    </source>
</evidence>
<dbReference type="InterPro" id="IPR052026">
    <property type="entry name" value="ExeA_AAA_ATPase_DNA-bind"/>
</dbReference>
<keyword evidence="2" id="KW-0547">Nucleotide-binding</keyword>
<protein>
    <submittedName>
        <fullName evidence="2">ATP-binding protein</fullName>
    </submittedName>
</protein>
<proteinExistence type="predicted"/>
<organism evidence="2 3">
    <name type="scientific">Pinibacter soli</name>
    <dbReference type="NCBI Taxonomy" id="3044211"/>
    <lineage>
        <taxon>Bacteria</taxon>
        <taxon>Pseudomonadati</taxon>
        <taxon>Bacteroidota</taxon>
        <taxon>Chitinophagia</taxon>
        <taxon>Chitinophagales</taxon>
        <taxon>Chitinophagaceae</taxon>
        <taxon>Pinibacter</taxon>
    </lineage>
</organism>
<evidence type="ECO:0000313" key="3">
    <source>
        <dbReference type="Proteomes" id="UP001226434"/>
    </source>
</evidence>
<dbReference type="PANTHER" id="PTHR35894">
    <property type="entry name" value="GENERAL SECRETION PATHWAY PROTEIN A-RELATED"/>
    <property type="match status" value="1"/>
</dbReference>
<dbReference type="InterPro" id="IPR027417">
    <property type="entry name" value="P-loop_NTPase"/>
</dbReference>
<feature type="domain" description="AAA+ ATPase" evidence="1">
    <location>
        <begin position="100"/>
        <end position="252"/>
    </location>
</feature>
<dbReference type="GO" id="GO:0005524">
    <property type="term" value="F:ATP binding"/>
    <property type="evidence" value="ECO:0007669"/>
    <property type="project" value="UniProtKB-KW"/>
</dbReference>
<dbReference type="RefSeq" id="WP_282333274.1">
    <property type="nucleotide sequence ID" value="NZ_JASBRG010000003.1"/>
</dbReference>
<evidence type="ECO:0000313" key="2">
    <source>
        <dbReference type="EMBL" id="MDI3319159.1"/>
    </source>
</evidence>
<keyword evidence="3" id="KW-1185">Reference proteome</keyword>
<dbReference type="Gene3D" id="3.40.50.300">
    <property type="entry name" value="P-loop containing nucleotide triphosphate hydrolases"/>
    <property type="match status" value="1"/>
</dbReference>
<accession>A0ABT6R9B8</accession>
<sequence length="313" mass="35773">MNITTKNNIVDALEQFLKEHSISQNEFAAKTKINSAYISVMLKRKYTTNAGAGKEVEIADKWFKKIAEFIGFSLEKTYWEARQTPQMMHMVSGLIDAKAHGNTVVLIGESGCGKSFTTNLVVKQNPTDTFVVTIGSNDILADIIDKVMDVLNLTTAKTKGKKIRKIVAHLREMKMQGKTPMLIFDESEYMKQMTLCMMKEFYDGLHGYCAIALIGTNQLLRKIENMRKKNKDGIPQFYRRIKFGIRHLPLIDKTFNQFLNGLEKQVIQFVQMNCDNYGELHDMLVPVMREADRAGEKITEAFIRKVHNMPKMA</sequence>
<dbReference type="SMART" id="SM00382">
    <property type="entry name" value="AAA"/>
    <property type="match status" value="1"/>
</dbReference>
<dbReference type="Pfam" id="PF13401">
    <property type="entry name" value="AAA_22"/>
    <property type="match status" value="1"/>
</dbReference>
<keyword evidence="2" id="KW-0067">ATP-binding</keyword>
<comment type="caution">
    <text evidence="2">The sequence shown here is derived from an EMBL/GenBank/DDBJ whole genome shotgun (WGS) entry which is preliminary data.</text>
</comment>
<dbReference type="SUPFAM" id="SSF52540">
    <property type="entry name" value="P-loop containing nucleoside triphosphate hydrolases"/>
    <property type="match status" value="1"/>
</dbReference>